<dbReference type="NCBIfam" id="TIGR01640">
    <property type="entry name" value="F_box_assoc_1"/>
    <property type="match status" value="1"/>
</dbReference>
<feature type="domain" description="F-box associated beta-propeller type 1" evidence="1">
    <location>
        <begin position="13"/>
        <end position="148"/>
    </location>
</feature>
<dbReference type="EMBL" id="KI517465">
    <property type="protein sequence ID" value="ESQ39793.1"/>
    <property type="molecule type" value="Genomic_DNA"/>
</dbReference>
<dbReference type="STRING" id="72664.V4LJ18"/>
<dbReference type="InterPro" id="IPR006527">
    <property type="entry name" value="F-box-assoc_dom_typ1"/>
</dbReference>
<dbReference type="Gramene" id="ESQ39793">
    <property type="protein sequence ID" value="ESQ39793"/>
    <property type="gene ID" value="EUTSA_v10001129mg"/>
</dbReference>
<dbReference type="Proteomes" id="UP000030689">
    <property type="component" value="Unassembled WGS sequence"/>
</dbReference>
<dbReference type="AlphaFoldDB" id="V4LJ18"/>
<organism evidence="2 3">
    <name type="scientific">Eutrema salsugineum</name>
    <name type="common">Saltwater cress</name>
    <name type="synonym">Sisymbrium salsugineum</name>
    <dbReference type="NCBI Taxonomy" id="72664"/>
    <lineage>
        <taxon>Eukaryota</taxon>
        <taxon>Viridiplantae</taxon>
        <taxon>Streptophyta</taxon>
        <taxon>Embryophyta</taxon>
        <taxon>Tracheophyta</taxon>
        <taxon>Spermatophyta</taxon>
        <taxon>Magnoliopsida</taxon>
        <taxon>eudicotyledons</taxon>
        <taxon>Gunneridae</taxon>
        <taxon>Pentapetalae</taxon>
        <taxon>rosids</taxon>
        <taxon>malvids</taxon>
        <taxon>Brassicales</taxon>
        <taxon>Brassicaceae</taxon>
        <taxon>Eutremeae</taxon>
        <taxon>Eutrema</taxon>
    </lineage>
</organism>
<accession>V4LJ18</accession>
<protein>
    <recommendedName>
        <fullName evidence="1">F-box associated beta-propeller type 1 domain-containing protein</fullName>
    </recommendedName>
</protein>
<proteinExistence type="predicted"/>
<name>V4LJ18_EUTSA</name>
<reference evidence="2 3" key="1">
    <citation type="journal article" date="2013" name="Front. Plant Sci.">
        <title>The Reference Genome of the Halophytic Plant Eutrema salsugineum.</title>
        <authorList>
            <person name="Yang R."/>
            <person name="Jarvis D.E."/>
            <person name="Chen H."/>
            <person name="Beilstein M.A."/>
            <person name="Grimwood J."/>
            <person name="Jenkins J."/>
            <person name="Shu S."/>
            <person name="Prochnik S."/>
            <person name="Xin M."/>
            <person name="Ma C."/>
            <person name="Schmutz J."/>
            <person name="Wing R.A."/>
            <person name="Mitchell-Olds T."/>
            <person name="Schumaker K.S."/>
            <person name="Wang X."/>
        </authorList>
    </citation>
    <scope>NUCLEOTIDE SEQUENCE [LARGE SCALE GENOMIC DNA]</scope>
</reference>
<dbReference type="InterPro" id="IPR017451">
    <property type="entry name" value="F-box-assoc_interact_dom"/>
</dbReference>
<sequence>MDNFTLEYMYLWRGDTYWFATDRYSETPEKGDPFFLVCFDFTRESFGYGLPLPLEWCPEDTVSLSSVREEQLTILFQREDPLQMEIWVTSKIDPNAVSWSSKMRVSSLTRRRKSLWFFDKDRYKATRNIAYIVGKDESLKEVVLRESPYKKC</sequence>
<evidence type="ECO:0000313" key="2">
    <source>
        <dbReference type="EMBL" id="ESQ39793.1"/>
    </source>
</evidence>
<keyword evidence="3" id="KW-1185">Reference proteome</keyword>
<dbReference type="OMA" id="RNTAYIF"/>
<dbReference type="KEGG" id="eus:EUTSA_v10001129mg"/>
<gene>
    <name evidence="2" type="ORF">EUTSA_v10001129mg</name>
</gene>
<evidence type="ECO:0000313" key="3">
    <source>
        <dbReference type="Proteomes" id="UP000030689"/>
    </source>
</evidence>
<dbReference type="Pfam" id="PF07734">
    <property type="entry name" value="FBA_1"/>
    <property type="match status" value="1"/>
</dbReference>
<evidence type="ECO:0000259" key="1">
    <source>
        <dbReference type="Pfam" id="PF07734"/>
    </source>
</evidence>